<dbReference type="Gene3D" id="2.160.10.10">
    <property type="entry name" value="Hexapeptide repeat proteins"/>
    <property type="match status" value="1"/>
</dbReference>
<dbReference type="Pfam" id="PF00483">
    <property type="entry name" value="NTP_transferase"/>
    <property type="match status" value="1"/>
</dbReference>
<dbReference type="InterPro" id="IPR005908">
    <property type="entry name" value="G1P_thy_trans_l"/>
</dbReference>
<dbReference type="NCBIfam" id="TIGR01208">
    <property type="entry name" value="rmlA_long"/>
    <property type="match status" value="1"/>
</dbReference>
<reference evidence="2 3" key="1">
    <citation type="submission" date="2019-07" db="EMBL/GenBank/DDBJ databases">
        <title>Whole genome shotgun sequence of Deinococcus cellulosilyticus NBRC 106333.</title>
        <authorList>
            <person name="Hosoyama A."/>
            <person name="Uohara A."/>
            <person name="Ohji S."/>
            <person name="Ichikawa N."/>
        </authorList>
    </citation>
    <scope>NUCLEOTIDE SEQUENCE [LARGE SCALE GENOMIC DNA]</scope>
    <source>
        <strain evidence="2 3">NBRC 106333</strain>
    </source>
</reference>
<sequence>MKAIIPAAGLGTRLRPLTYTRPKPVLKVANKPIILLAIENLMAAGITDIGIIVSGLTRKDIEEAINGTPGVNITYIHQGETLGLGHAVKMAREFVGDEDFCVYLGDNLFGNGISTYVERFKETQADAVIALVEVENPSSFGVAVLNEAGQITQLIEKPKVPPSNLAVAGVYCFKPGIMDILEQLKPSARGEYEITDAIAELIHSGQTVIGERVQGWWKDTGKPYDLIDANRLLLESLEPRIEGEVIESRITGRVVIEQGAVVKNSIIMGPALIGKDVVIENAYVGPFTSIGQKSRICSSEVEYSVVDAEVVIDHVDVRLQECLLGLRAQIKGKTGVPRAHRFILSDASVLDLSVQ</sequence>
<protein>
    <submittedName>
        <fullName evidence="2">Glucose-1-phosphate thymidylyltransferase</fullName>
    </submittedName>
</protein>
<evidence type="ECO:0000259" key="1">
    <source>
        <dbReference type="Pfam" id="PF00483"/>
    </source>
</evidence>
<organism evidence="2 3">
    <name type="scientific">Deinococcus cellulosilyticus (strain DSM 18568 / NBRC 106333 / KACC 11606 / 5516J-15)</name>
    <dbReference type="NCBI Taxonomy" id="1223518"/>
    <lineage>
        <taxon>Bacteria</taxon>
        <taxon>Thermotogati</taxon>
        <taxon>Deinococcota</taxon>
        <taxon>Deinococci</taxon>
        <taxon>Deinococcales</taxon>
        <taxon>Deinococcaceae</taxon>
        <taxon>Deinococcus</taxon>
    </lineage>
</organism>
<dbReference type="CDD" id="cd04189">
    <property type="entry name" value="G1P_TT_long"/>
    <property type="match status" value="1"/>
</dbReference>
<comment type="caution">
    <text evidence="2">The sequence shown here is derived from an EMBL/GenBank/DDBJ whole genome shotgun (WGS) entry which is preliminary data.</text>
</comment>
<gene>
    <name evidence="2" type="ORF">DC3_31100</name>
</gene>
<keyword evidence="3" id="KW-1185">Reference proteome</keyword>
<dbReference type="AlphaFoldDB" id="A0A511N3R4"/>
<evidence type="ECO:0000313" key="3">
    <source>
        <dbReference type="Proteomes" id="UP000321306"/>
    </source>
</evidence>
<accession>A0A511N3R4</accession>
<dbReference type="Gene3D" id="3.90.550.10">
    <property type="entry name" value="Spore Coat Polysaccharide Biosynthesis Protein SpsA, Chain A"/>
    <property type="match status" value="1"/>
</dbReference>
<dbReference type="GO" id="GO:0016740">
    <property type="term" value="F:transferase activity"/>
    <property type="evidence" value="ECO:0007669"/>
    <property type="project" value="UniProtKB-KW"/>
</dbReference>
<proteinExistence type="predicted"/>
<keyword evidence="2" id="KW-0808">Transferase</keyword>
<dbReference type="Proteomes" id="UP000321306">
    <property type="component" value="Unassembled WGS sequence"/>
</dbReference>
<dbReference type="PANTHER" id="PTHR42883:SF2">
    <property type="entry name" value="THYMIDYLYLTRANSFERASE"/>
    <property type="match status" value="1"/>
</dbReference>
<dbReference type="EMBL" id="BJXB01000013">
    <property type="protein sequence ID" value="GEM47475.1"/>
    <property type="molecule type" value="Genomic_DNA"/>
</dbReference>
<dbReference type="InterPro" id="IPR029044">
    <property type="entry name" value="Nucleotide-diphossugar_trans"/>
</dbReference>
<evidence type="ECO:0000313" key="2">
    <source>
        <dbReference type="EMBL" id="GEM47475.1"/>
    </source>
</evidence>
<dbReference type="PANTHER" id="PTHR42883">
    <property type="entry name" value="GLUCOSE-1-PHOSPHATE THYMIDYLTRANSFERASE"/>
    <property type="match status" value="1"/>
</dbReference>
<dbReference type="RefSeq" id="WP_146885744.1">
    <property type="nucleotide sequence ID" value="NZ_BJXB01000013.1"/>
</dbReference>
<dbReference type="OrthoDB" id="9803871at2"/>
<feature type="domain" description="Nucleotidyl transferase" evidence="1">
    <location>
        <begin position="2"/>
        <end position="234"/>
    </location>
</feature>
<dbReference type="SUPFAM" id="SSF53448">
    <property type="entry name" value="Nucleotide-diphospho-sugar transferases"/>
    <property type="match status" value="1"/>
</dbReference>
<dbReference type="InterPro" id="IPR005835">
    <property type="entry name" value="NTP_transferase_dom"/>
</dbReference>
<name>A0A511N3R4_DEIC1</name>